<dbReference type="InParanoid" id="A5DXK0"/>
<dbReference type="GO" id="GO:0016799">
    <property type="term" value="F:hydrolase activity, hydrolyzing N-glycosyl compounds"/>
    <property type="evidence" value="ECO:0007669"/>
    <property type="project" value="TreeGrafter"/>
</dbReference>
<dbReference type="OMA" id="HQKPIGL"/>
<proteinExistence type="predicted"/>
<dbReference type="GO" id="GO:0005829">
    <property type="term" value="C:cytosol"/>
    <property type="evidence" value="ECO:0007669"/>
    <property type="project" value="TreeGrafter"/>
</dbReference>
<dbReference type="InterPro" id="IPR031100">
    <property type="entry name" value="LOG_fam"/>
</dbReference>
<dbReference type="InterPro" id="IPR005269">
    <property type="entry name" value="LOG"/>
</dbReference>
<evidence type="ECO:0000313" key="2">
    <source>
        <dbReference type="EMBL" id="EDK43908.1"/>
    </source>
</evidence>
<feature type="region of interest" description="Disordered" evidence="1">
    <location>
        <begin position="1"/>
        <end position="34"/>
    </location>
</feature>
<dbReference type="PANTHER" id="PTHR31223">
    <property type="entry name" value="LOG FAMILY PROTEIN YJL055W"/>
    <property type="match status" value="1"/>
</dbReference>
<sequence length="263" mass="28426">MTQEYKSTGTTSTPTETSQPPQPPQPQPPQPPTTTVCVFCGSSFGNKAVYADAAAQLGEKLASKNWGLVYGGGSTGLMGAVASGCASNGGYVHGIIPEALISRERKEEAINTDSGINGSSSEDELNAKLKESIDNHDGSTPIPDSKKYGKTTLVKDMHTRKRLMAQEANAFIALPGGYGTLEELMEVVTWQQLNIHNKPIVIFNMGGFYDSFLTFIQEAIKNEFVSKKNGEIIKVANTVDEVVDAIENYVVPEGRFNLKWDTT</sequence>
<dbReference type="GO" id="GO:0014074">
    <property type="term" value="P:response to purine-containing compound"/>
    <property type="evidence" value="ECO:0007669"/>
    <property type="project" value="EnsemblFungi"/>
</dbReference>
<keyword evidence="3" id="KW-1185">Reference proteome</keyword>
<dbReference type="eggNOG" id="ENOG502QSR9">
    <property type="taxonomic scope" value="Eukaryota"/>
</dbReference>
<reference evidence="2 3" key="1">
    <citation type="journal article" date="2009" name="Nature">
        <title>Evolution of pathogenicity and sexual reproduction in eight Candida genomes.</title>
        <authorList>
            <person name="Butler G."/>
            <person name="Rasmussen M.D."/>
            <person name="Lin M.F."/>
            <person name="Santos M.A."/>
            <person name="Sakthikumar S."/>
            <person name="Munro C.A."/>
            <person name="Rheinbay E."/>
            <person name="Grabherr M."/>
            <person name="Forche A."/>
            <person name="Reedy J.L."/>
            <person name="Agrafioti I."/>
            <person name="Arnaud M.B."/>
            <person name="Bates S."/>
            <person name="Brown A.J."/>
            <person name="Brunke S."/>
            <person name="Costanzo M.C."/>
            <person name="Fitzpatrick D.A."/>
            <person name="de Groot P.W."/>
            <person name="Harris D."/>
            <person name="Hoyer L.L."/>
            <person name="Hube B."/>
            <person name="Klis F.M."/>
            <person name="Kodira C."/>
            <person name="Lennard N."/>
            <person name="Logue M.E."/>
            <person name="Martin R."/>
            <person name="Neiman A.M."/>
            <person name="Nikolaou E."/>
            <person name="Quail M.A."/>
            <person name="Quinn J."/>
            <person name="Santos M.C."/>
            <person name="Schmitzberger F.F."/>
            <person name="Sherlock G."/>
            <person name="Shah P."/>
            <person name="Silverstein K.A."/>
            <person name="Skrzypek M.S."/>
            <person name="Soll D."/>
            <person name="Staggs R."/>
            <person name="Stansfield I."/>
            <person name="Stumpf M.P."/>
            <person name="Sudbery P.E."/>
            <person name="Srikantha T."/>
            <person name="Zeng Q."/>
            <person name="Berman J."/>
            <person name="Berriman M."/>
            <person name="Heitman J."/>
            <person name="Gow N.A."/>
            <person name="Lorenz M.C."/>
            <person name="Birren B.W."/>
            <person name="Kellis M."/>
            <person name="Cuomo C.A."/>
        </authorList>
    </citation>
    <scope>NUCLEOTIDE SEQUENCE [LARGE SCALE GENOMIC DNA]</scope>
    <source>
        <strain evidence="3">ATCC 11503 / BCRC 21390 / CBS 2605 / JCM 1781 / NBRC 1676 / NRRL YB-4239</strain>
    </source>
</reference>
<dbReference type="VEuPathDB" id="FungiDB:LELG_02087"/>
<name>A5DXK0_LODEL</name>
<dbReference type="AlphaFoldDB" id="A5DXK0"/>
<gene>
    <name evidence="2" type="ORF">LELG_02087</name>
</gene>
<evidence type="ECO:0008006" key="4">
    <source>
        <dbReference type="Google" id="ProtNLM"/>
    </source>
</evidence>
<evidence type="ECO:0000256" key="1">
    <source>
        <dbReference type="SAM" id="MobiDB-lite"/>
    </source>
</evidence>
<dbReference type="GeneID" id="5234605"/>
<accession>A5DXK0</accession>
<dbReference type="FunCoup" id="A5DXK0">
    <property type="interactions" value="373"/>
</dbReference>
<dbReference type="FunFam" id="3.40.50.450:FF:000018">
    <property type="entry name" value="Lysine decarboxylase-like protein"/>
    <property type="match status" value="1"/>
</dbReference>
<dbReference type="Proteomes" id="UP000001996">
    <property type="component" value="Unassembled WGS sequence"/>
</dbReference>
<dbReference type="GO" id="GO:0009691">
    <property type="term" value="P:cytokinin biosynthetic process"/>
    <property type="evidence" value="ECO:0007669"/>
    <property type="project" value="InterPro"/>
</dbReference>
<dbReference type="Gene3D" id="3.40.50.450">
    <property type="match status" value="1"/>
</dbReference>
<dbReference type="KEGG" id="lel:PVL30_002060"/>
<dbReference type="PANTHER" id="PTHR31223:SF70">
    <property type="entry name" value="LOG FAMILY PROTEIN YJL055W"/>
    <property type="match status" value="1"/>
</dbReference>
<dbReference type="EMBL" id="CH981525">
    <property type="protein sequence ID" value="EDK43908.1"/>
    <property type="molecule type" value="Genomic_DNA"/>
</dbReference>
<dbReference type="SUPFAM" id="SSF102405">
    <property type="entry name" value="MCP/YpsA-like"/>
    <property type="match status" value="1"/>
</dbReference>
<organism evidence="2 3">
    <name type="scientific">Lodderomyces elongisporus (strain ATCC 11503 / CBS 2605 / JCM 1781 / NBRC 1676 / NRRL YB-4239)</name>
    <name type="common">Yeast</name>
    <name type="synonym">Saccharomyces elongisporus</name>
    <dbReference type="NCBI Taxonomy" id="379508"/>
    <lineage>
        <taxon>Eukaryota</taxon>
        <taxon>Fungi</taxon>
        <taxon>Dikarya</taxon>
        <taxon>Ascomycota</taxon>
        <taxon>Saccharomycotina</taxon>
        <taxon>Pichiomycetes</taxon>
        <taxon>Debaryomycetaceae</taxon>
        <taxon>Candida/Lodderomyces clade</taxon>
        <taxon>Lodderomyces</taxon>
    </lineage>
</organism>
<feature type="compositionally biased region" description="Low complexity" evidence="1">
    <location>
        <begin position="7"/>
        <end position="19"/>
    </location>
</feature>
<evidence type="ECO:0000313" key="3">
    <source>
        <dbReference type="Proteomes" id="UP000001996"/>
    </source>
</evidence>
<dbReference type="NCBIfam" id="TIGR00730">
    <property type="entry name" value="Rossman fold protein, TIGR00730 family"/>
    <property type="match status" value="1"/>
</dbReference>
<feature type="compositionally biased region" description="Pro residues" evidence="1">
    <location>
        <begin position="20"/>
        <end position="32"/>
    </location>
</feature>
<protein>
    <recommendedName>
        <fullName evidence="4">Lysine decarboxylase-like protein</fullName>
    </recommendedName>
</protein>
<dbReference type="OrthoDB" id="414463at2759"/>
<dbReference type="Pfam" id="PF03641">
    <property type="entry name" value="Lysine_decarbox"/>
    <property type="match status" value="1"/>
</dbReference>
<dbReference type="HOGENOM" id="CLU_058336_1_1_1"/>